<sequence length="201" mass="23272">MTSLFSKNILNLLLVIFIIIIAIKLYLNSDTFNLRCVISDVNGNTYCVRDRNKIHLAANKLAEVNNNLNKLVNHLAKKYPDKSNVKRLIRGYNPRKIYETLPTSEFTAYSENKGEKLAFCLDTEKNSQGRLIDSNTLMYVALHEVSHIATKSIGHHDEFWQNFKFIITEAKEINIYNPIDYKKEPARYCGMNISDNPYYDI</sequence>
<keyword evidence="1" id="KW-1133">Transmembrane helix</keyword>
<organism evidence="2">
    <name type="scientific">viral metagenome</name>
    <dbReference type="NCBI Taxonomy" id="1070528"/>
    <lineage>
        <taxon>unclassified sequences</taxon>
        <taxon>metagenomes</taxon>
        <taxon>organismal metagenomes</taxon>
    </lineage>
</organism>
<dbReference type="AlphaFoldDB" id="A0A6C0DYA7"/>
<keyword evidence="1" id="KW-0812">Transmembrane</keyword>
<accession>A0A6C0DYA7</accession>
<name>A0A6C0DYA7_9ZZZZ</name>
<dbReference type="EMBL" id="MN739684">
    <property type="protein sequence ID" value="QHT21039.1"/>
    <property type="molecule type" value="Genomic_DNA"/>
</dbReference>
<evidence type="ECO:0000256" key="1">
    <source>
        <dbReference type="SAM" id="Phobius"/>
    </source>
</evidence>
<reference evidence="2" key="1">
    <citation type="journal article" date="2020" name="Nature">
        <title>Giant virus diversity and host interactions through global metagenomics.</title>
        <authorList>
            <person name="Schulz F."/>
            <person name="Roux S."/>
            <person name="Paez-Espino D."/>
            <person name="Jungbluth S."/>
            <person name="Walsh D.A."/>
            <person name="Denef V.J."/>
            <person name="McMahon K.D."/>
            <person name="Konstantinidis K.T."/>
            <person name="Eloe-Fadrosh E.A."/>
            <person name="Kyrpides N.C."/>
            <person name="Woyke T."/>
        </authorList>
    </citation>
    <scope>NUCLEOTIDE SEQUENCE</scope>
    <source>
        <strain evidence="2">GVMAG-M-3300023174-75</strain>
    </source>
</reference>
<feature type="transmembrane region" description="Helical" evidence="1">
    <location>
        <begin position="9"/>
        <end position="27"/>
    </location>
</feature>
<protein>
    <submittedName>
        <fullName evidence="2">Uncharacterized protein</fullName>
    </submittedName>
</protein>
<keyword evidence="1" id="KW-0472">Membrane</keyword>
<dbReference type="Gene3D" id="3.30.2010.10">
    <property type="entry name" value="Metalloproteases ('zincins'), catalytic domain"/>
    <property type="match status" value="1"/>
</dbReference>
<proteinExistence type="predicted"/>
<evidence type="ECO:0000313" key="2">
    <source>
        <dbReference type="EMBL" id="QHT21039.1"/>
    </source>
</evidence>